<evidence type="ECO:0000256" key="6">
    <source>
        <dbReference type="ARBA" id="ARBA00023136"/>
    </source>
</evidence>
<gene>
    <name evidence="8" type="ORF">CSP5_0379</name>
</gene>
<feature type="transmembrane region" description="Helical" evidence="7">
    <location>
        <begin position="168"/>
        <end position="192"/>
    </location>
</feature>
<feature type="transmembrane region" description="Helical" evidence="7">
    <location>
        <begin position="296"/>
        <end position="315"/>
    </location>
</feature>
<sequence>MLFGTPLNEFLVIVLGGIIAGVIGSLTGLGGGSVLVPVLTLFYGVPIDFAIGASLISTIATSAGSASTYTKKGIANIKIGVGLEVATTLGAVVGALTFILVTREDLEWVLYLLFGIVLLTSLIPTIQRGKYEFPEAKMPDFTSRAFQLTGKYHDDRAKRTVTYTGVRWWLGEIIMFFAGLLSGLLGIGSGALKVLGMDWAMNLPMKVTTTTSNFMIGITAATGSSIYWYAGYISFFLAAATAIGVVVGSRVGSHVLMRISNKEIRWIFFAILSFLGIDMLFKGLREGKIYHLSSLYSFSIAIGASVILIILLFLYTNRGVKSSGGNITKAN</sequence>
<dbReference type="Pfam" id="PF01925">
    <property type="entry name" value="TauE"/>
    <property type="match status" value="1"/>
</dbReference>
<keyword evidence="5 7" id="KW-1133">Transmembrane helix</keyword>
<evidence type="ECO:0000256" key="1">
    <source>
        <dbReference type="ARBA" id="ARBA00004651"/>
    </source>
</evidence>
<comment type="subcellular location">
    <subcellularLocation>
        <location evidence="1 7">Cell membrane</location>
        <topology evidence="1 7">Multi-pass membrane protein</topology>
    </subcellularLocation>
</comment>
<keyword evidence="4 7" id="KW-0812">Transmembrane</keyword>
<protein>
    <recommendedName>
        <fullName evidence="7">Probable membrane transporter protein</fullName>
    </recommendedName>
</protein>
<evidence type="ECO:0000313" key="9">
    <source>
        <dbReference type="Proteomes" id="UP000195607"/>
    </source>
</evidence>
<feature type="transmembrane region" description="Helical" evidence="7">
    <location>
        <begin position="12"/>
        <end position="43"/>
    </location>
</feature>
<evidence type="ECO:0000256" key="5">
    <source>
        <dbReference type="ARBA" id="ARBA00022989"/>
    </source>
</evidence>
<feature type="transmembrane region" description="Helical" evidence="7">
    <location>
        <begin position="108"/>
        <end position="126"/>
    </location>
</feature>
<dbReference type="Proteomes" id="UP000195607">
    <property type="component" value="Chromosome I"/>
</dbReference>
<dbReference type="InterPro" id="IPR002781">
    <property type="entry name" value="TM_pro_TauE-like"/>
</dbReference>
<evidence type="ECO:0000313" key="8">
    <source>
        <dbReference type="EMBL" id="SIM40419.1"/>
    </source>
</evidence>
<keyword evidence="6 7" id="KW-0472">Membrane</keyword>
<evidence type="ECO:0000256" key="4">
    <source>
        <dbReference type="ARBA" id="ARBA00022692"/>
    </source>
</evidence>
<keyword evidence="2" id="KW-0813">Transport</keyword>
<dbReference type="PANTHER" id="PTHR30269">
    <property type="entry name" value="TRANSMEMBRANE PROTEIN YFCA"/>
    <property type="match status" value="1"/>
</dbReference>
<organism evidence="8 9">
    <name type="scientific">Cuniculiplasma divulgatum</name>
    <dbReference type="NCBI Taxonomy" id="1673428"/>
    <lineage>
        <taxon>Archaea</taxon>
        <taxon>Methanobacteriati</taxon>
        <taxon>Thermoplasmatota</taxon>
        <taxon>Thermoplasmata</taxon>
        <taxon>Thermoplasmatales</taxon>
        <taxon>Cuniculiplasmataceae</taxon>
        <taxon>Cuniculiplasma</taxon>
    </lineage>
</organism>
<dbReference type="EMBL" id="LT671858">
    <property type="protein sequence ID" value="SIM40419.1"/>
    <property type="molecule type" value="Genomic_DNA"/>
</dbReference>
<feature type="transmembrane region" description="Helical" evidence="7">
    <location>
        <begin position="49"/>
        <end position="69"/>
    </location>
</feature>
<proteinExistence type="inferred from homology"/>
<feature type="transmembrane region" description="Helical" evidence="7">
    <location>
        <begin position="264"/>
        <end position="284"/>
    </location>
</feature>
<evidence type="ECO:0000256" key="2">
    <source>
        <dbReference type="ARBA" id="ARBA00022448"/>
    </source>
</evidence>
<name>A0A1N5SWZ2_9ARCH</name>
<comment type="similarity">
    <text evidence="7">Belongs to the 4-toluene sulfonate uptake permease (TSUP) (TC 2.A.102) family.</text>
</comment>
<accession>A0A1N5SWZ2</accession>
<dbReference type="GO" id="GO:0005886">
    <property type="term" value="C:plasma membrane"/>
    <property type="evidence" value="ECO:0007669"/>
    <property type="project" value="UniProtKB-SubCell"/>
</dbReference>
<reference evidence="8 9" key="1">
    <citation type="submission" date="2016-04" db="EMBL/GenBank/DDBJ databases">
        <authorList>
            <person name="Evans L.H."/>
            <person name="Alamgir A."/>
            <person name="Owens N."/>
            <person name="Weber N.D."/>
            <person name="Virtaneva K."/>
            <person name="Barbian K."/>
            <person name="Babar A."/>
            <person name="Rosenke K."/>
        </authorList>
    </citation>
    <scope>NUCLEOTIDE SEQUENCE [LARGE SCALE GENOMIC DNA]</scope>
    <source>
        <strain evidence="9">S5(T) (JCM 30642 \VKM B-2941)</strain>
    </source>
</reference>
<keyword evidence="3 7" id="KW-1003">Cell membrane</keyword>
<dbReference type="InterPro" id="IPR052017">
    <property type="entry name" value="TSUP"/>
</dbReference>
<dbReference type="RefSeq" id="WP_148689552.1">
    <property type="nucleotide sequence ID" value="NZ_LT671858.1"/>
</dbReference>
<dbReference type="PANTHER" id="PTHR30269:SF37">
    <property type="entry name" value="MEMBRANE TRANSPORTER PROTEIN"/>
    <property type="match status" value="1"/>
</dbReference>
<evidence type="ECO:0000256" key="3">
    <source>
        <dbReference type="ARBA" id="ARBA00022475"/>
    </source>
</evidence>
<feature type="transmembrane region" description="Helical" evidence="7">
    <location>
        <begin position="226"/>
        <end position="252"/>
    </location>
</feature>
<evidence type="ECO:0000256" key="7">
    <source>
        <dbReference type="RuleBase" id="RU363041"/>
    </source>
</evidence>
<feature type="transmembrane region" description="Helical" evidence="7">
    <location>
        <begin position="81"/>
        <end position="102"/>
    </location>
</feature>
<dbReference type="GeneID" id="41587682"/>
<dbReference type="AlphaFoldDB" id="A0A1N5SWZ2"/>